<proteinExistence type="predicted"/>
<reference evidence="1 2" key="1">
    <citation type="submission" date="2021-04" db="EMBL/GenBank/DDBJ databases">
        <title>Genomics, taxonomy and metabolism of representatives of sulfur bacteria of the genus Thiothrix: Thiothrix fructosivorans QT, Thiothrix unzii A1T and three new species, Thiothrix subterranea sp. nov., Thiothrix litoralis sp. nov. and 'Candidatus Thiothrix anitrata' sp. nov.</title>
        <authorList>
            <person name="Ravin N.V."/>
            <person name="Smolyakov D."/>
            <person name="Rudenko T.S."/>
            <person name="Mardanov A.V."/>
            <person name="Beletsky A.V."/>
            <person name="Markov N.D."/>
            <person name="Fomenkov A.I."/>
            <person name="Roberts R.J."/>
            <person name="Karnachuk O.V."/>
            <person name="Novikov A."/>
            <person name="Grabovich M.Y."/>
        </authorList>
    </citation>
    <scope>NUCLEOTIDE SEQUENCE [LARGE SCALE GENOMIC DNA]</scope>
    <source>
        <strain evidence="1 2">A52</strain>
    </source>
</reference>
<dbReference type="Gene3D" id="1.10.10.10">
    <property type="entry name" value="Winged helix-like DNA-binding domain superfamily/Winged helix DNA-binding domain"/>
    <property type="match status" value="1"/>
</dbReference>
<dbReference type="Proteomes" id="UP000672027">
    <property type="component" value="Chromosome"/>
</dbReference>
<dbReference type="RefSeq" id="WP_210228925.1">
    <property type="nucleotide sequence ID" value="NZ_CP072800.1"/>
</dbReference>
<dbReference type="InterPro" id="IPR036388">
    <property type="entry name" value="WH-like_DNA-bd_sf"/>
</dbReference>
<name>A0ABX7X4Z7_9GAMM</name>
<keyword evidence="2" id="KW-1185">Reference proteome</keyword>
<protein>
    <submittedName>
        <fullName evidence="1">Uncharacterized protein</fullName>
    </submittedName>
</protein>
<accession>A0ABX7X4Z7</accession>
<sequence>MNTSKYATLAKCSNDTALRDIAALLAWGVLVQNPAKGRSTSYRLVTAAELPSQSQLRKRPSSLHGFTLNVSG</sequence>
<organism evidence="1 2">
    <name type="scientific">Candidatus Thiothrix anitrata</name>
    <dbReference type="NCBI Taxonomy" id="2823902"/>
    <lineage>
        <taxon>Bacteria</taxon>
        <taxon>Pseudomonadati</taxon>
        <taxon>Pseudomonadota</taxon>
        <taxon>Gammaproteobacteria</taxon>
        <taxon>Thiotrichales</taxon>
        <taxon>Thiotrichaceae</taxon>
        <taxon>Thiothrix</taxon>
    </lineage>
</organism>
<dbReference type="EMBL" id="CP072800">
    <property type="protein sequence ID" value="QTR50945.1"/>
    <property type="molecule type" value="Genomic_DNA"/>
</dbReference>
<evidence type="ECO:0000313" key="2">
    <source>
        <dbReference type="Proteomes" id="UP000672027"/>
    </source>
</evidence>
<evidence type="ECO:0000313" key="1">
    <source>
        <dbReference type="EMBL" id="QTR50945.1"/>
    </source>
</evidence>
<gene>
    <name evidence="1" type="ORF">J8380_05095</name>
</gene>